<keyword evidence="1" id="KW-1133">Transmembrane helix</keyword>
<feature type="transmembrane region" description="Helical" evidence="1">
    <location>
        <begin position="40"/>
        <end position="62"/>
    </location>
</feature>
<name>A0A9P8PXF7_9ASCO</name>
<evidence type="ECO:0000313" key="3">
    <source>
        <dbReference type="Proteomes" id="UP000769528"/>
    </source>
</evidence>
<keyword evidence="1" id="KW-0812">Transmembrane</keyword>
<reference evidence="2" key="1">
    <citation type="journal article" date="2021" name="Open Biol.">
        <title>Shared evolutionary footprints suggest mitochondrial oxidative damage underlies multiple complex I losses in fungi.</title>
        <authorList>
            <person name="Schikora-Tamarit M.A."/>
            <person name="Marcet-Houben M."/>
            <person name="Nosek J."/>
            <person name="Gabaldon T."/>
        </authorList>
    </citation>
    <scope>NUCLEOTIDE SEQUENCE</scope>
    <source>
        <strain evidence="2">CBS6341</strain>
    </source>
</reference>
<keyword evidence="1" id="KW-0472">Membrane</keyword>
<protein>
    <submittedName>
        <fullName evidence="2">Uncharacterized protein</fullName>
    </submittedName>
</protein>
<comment type="caution">
    <text evidence="2">The sequence shown here is derived from an EMBL/GenBank/DDBJ whole genome shotgun (WGS) entry which is preliminary data.</text>
</comment>
<reference evidence="2" key="2">
    <citation type="submission" date="2021-01" db="EMBL/GenBank/DDBJ databases">
        <authorList>
            <person name="Schikora-Tamarit M.A."/>
        </authorList>
    </citation>
    <scope>NUCLEOTIDE SEQUENCE</scope>
    <source>
        <strain evidence="2">CBS6341</strain>
    </source>
</reference>
<evidence type="ECO:0000313" key="2">
    <source>
        <dbReference type="EMBL" id="KAH3680108.1"/>
    </source>
</evidence>
<dbReference type="AlphaFoldDB" id="A0A9P8PXF7"/>
<proteinExistence type="predicted"/>
<organism evidence="2 3">
    <name type="scientific">Wickerhamomyces mucosus</name>
    <dbReference type="NCBI Taxonomy" id="1378264"/>
    <lineage>
        <taxon>Eukaryota</taxon>
        <taxon>Fungi</taxon>
        <taxon>Dikarya</taxon>
        <taxon>Ascomycota</taxon>
        <taxon>Saccharomycotina</taxon>
        <taxon>Saccharomycetes</taxon>
        <taxon>Phaffomycetales</taxon>
        <taxon>Wickerhamomycetaceae</taxon>
        <taxon>Wickerhamomyces</taxon>
    </lineage>
</organism>
<keyword evidence="3" id="KW-1185">Reference proteome</keyword>
<accession>A0A9P8PXF7</accession>
<dbReference type="Proteomes" id="UP000769528">
    <property type="component" value="Unassembled WGS sequence"/>
</dbReference>
<dbReference type="EMBL" id="JAEUBF010000159">
    <property type="protein sequence ID" value="KAH3680108.1"/>
    <property type="molecule type" value="Genomic_DNA"/>
</dbReference>
<gene>
    <name evidence="2" type="ORF">WICMUC_000509</name>
</gene>
<sequence length="80" mass="8937">MRGQFLLIISSTEAFPKLYGDFMISKSANNPKFKIPDDFLVSFFCFLAILSTLVILGLVGLLDVDFDAFVLNDNLKVKSL</sequence>
<evidence type="ECO:0000256" key="1">
    <source>
        <dbReference type="SAM" id="Phobius"/>
    </source>
</evidence>